<proteinExistence type="predicted"/>
<reference evidence="1 2" key="1">
    <citation type="journal article" date="2017" name="BMC Biol.">
        <title>Genomic innovations, transcriptional plasticity and gene loss underlying the evolution and divergence of two highly polyphagous and invasive Helicoverpa pest species.</title>
        <authorList>
            <person name="Pearce S.L."/>
            <person name="Clarke D.F."/>
            <person name="East P.D."/>
            <person name="Elfekih S."/>
            <person name="Gordon K.H."/>
            <person name="Jermiin L.S."/>
            <person name="McGaughran A."/>
            <person name="Oakeshott J.G."/>
            <person name="Papanikolaou A."/>
            <person name="Perera O.P."/>
            <person name="Rane R.V."/>
            <person name="Richards S."/>
            <person name="Tay W.T."/>
            <person name="Walsh T.K."/>
            <person name="Anderson A."/>
            <person name="Anderson C.J."/>
            <person name="Asgari S."/>
            <person name="Board P.G."/>
            <person name="Bretschneider A."/>
            <person name="Campbell P.M."/>
            <person name="Chertemps T."/>
            <person name="Christeller J.T."/>
            <person name="Coppin C.W."/>
            <person name="Downes S.J."/>
            <person name="Duan G."/>
            <person name="Farnsworth C.A."/>
            <person name="Good R.T."/>
            <person name="Han L.B."/>
            <person name="Han Y.C."/>
            <person name="Hatje K."/>
            <person name="Horne I."/>
            <person name="Huang Y.P."/>
            <person name="Hughes D.S."/>
            <person name="Jacquin-Joly E."/>
            <person name="James W."/>
            <person name="Jhangiani S."/>
            <person name="Kollmar M."/>
            <person name="Kuwar S.S."/>
            <person name="Li S."/>
            <person name="Liu N.Y."/>
            <person name="Maibeche M.T."/>
            <person name="Miller J.R."/>
            <person name="Montagne N."/>
            <person name="Perry T."/>
            <person name="Qu J."/>
            <person name="Song S.V."/>
            <person name="Sutton G.G."/>
            <person name="Vogel H."/>
            <person name="Walenz B.P."/>
            <person name="Xu W."/>
            <person name="Zhang H.J."/>
            <person name="Zou Z."/>
            <person name="Batterham P."/>
            <person name="Edwards O.R."/>
            <person name="Feyereisen R."/>
            <person name="Gibbs R.A."/>
            <person name="Heckel D.G."/>
            <person name="McGrath A."/>
            <person name="Robin C."/>
            <person name="Scherer S.E."/>
            <person name="Worley K.C."/>
            <person name="Wu Y.D."/>
        </authorList>
    </citation>
    <scope>NUCLEOTIDE SEQUENCE [LARGE SCALE GENOMIC DNA]</scope>
    <source>
        <strain evidence="1">Harm_GR_Male_#8</strain>
        <tissue evidence="1">Whole organism</tissue>
    </source>
</reference>
<evidence type="ECO:0000313" key="1">
    <source>
        <dbReference type="EMBL" id="PZC74844.1"/>
    </source>
</evidence>
<name>A0A2W1BMK3_HELAM</name>
<dbReference type="EMBL" id="KZ150024">
    <property type="protein sequence ID" value="PZC74844.1"/>
    <property type="molecule type" value="Genomic_DNA"/>
</dbReference>
<dbReference type="AlphaFoldDB" id="A0A2W1BMK3"/>
<protein>
    <submittedName>
        <fullName evidence="1">Uncharacterized protein</fullName>
    </submittedName>
</protein>
<accession>A0A2W1BMK3</accession>
<dbReference type="Proteomes" id="UP000249218">
    <property type="component" value="Unassembled WGS sequence"/>
</dbReference>
<keyword evidence="2" id="KW-1185">Reference proteome</keyword>
<gene>
    <name evidence="1" type="primary">HaOG207108</name>
    <name evidence="1" type="ORF">B5X24_HaOG207108</name>
</gene>
<organism evidence="1 2">
    <name type="scientific">Helicoverpa armigera</name>
    <name type="common">Cotton bollworm</name>
    <name type="synonym">Heliothis armigera</name>
    <dbReference type="NCBI Taxonomy" id="29058"/>
    <lineage>
        <taxon>Eukaryota</taxon>
        <taxon>Metazoa</taxon>
        <taxon>Ecdysozoa</taxon>
        <taxon>Arthropoda</taxon>
        <taxon>Hexapoda</taxon>
        <taxon>Insecta</taxon>
        <taxon>Pterygota</taxon>
        <taxon>Neoptera</taxon>
        <taxon>Endopterygota</taxon>
        <taxon>Lepidoptera</taxon>
        <taxon>Glossata</taxon>
        <taxon>Ditrysia</taxon>
        <taxon>Noctuoidea</taxon>
        <taxon>Noctuidae</taxon>
        <taxon>Heliothinae</taxon>
        <taxon>Helicoverpa</taxon>
    </lineage>
</organism>
<evidence type="ECO:0000313" key="2">
    <source>
        <dbReference type="Proteomes" id="UP000249218"/>
    </source>
</evidence>
<sequence length="153" mass="16282">MSRIGIASGHLVQRSIIPVLLPICCREVLGESELAATAVLRIPVSRDRRCESCTAPRYWLATASARDILDRPKCSELEPRSLDVAEGADQECASAHAGGQGYSFEAGWLEEGLAVDATMSDSENGREGGGGMSRADGLVRGYNILLRTVDCSG</sequence>